<feature type="domain" description="RRM" evidence="5">
    <location>
        <begin position="639"/>
        <end position="713"/>
    </location>
</feature>
<dbReference type="PANTHER" id="PTHR13976">
    <property type="entry name" value="HETEROGENEOUS NUCLEAR RIBONUCLEOPROTEIN-RELATED"/>
    <property type="match status" value="1"/>
</dbReference>
<dbReference type="Pfam" id="PF00076">
    <property type="entry name" value="RRM_1"/>
    <property type="match status" value="2"/>
</dbReference>
<dbReference type="CDD" id="cd12744">
    <property type="entry name" value="RRM1_RBM12B"/>
    <property type="match status" value="1"/>
</dbReference>
<dbReference type="SMART" id="SM00360">
    <property type="entry name" value="RRM"/>
    <property type="match status" value="4"/>
</dbReference>
<proteinExistence type="predicted"/>
<organism evidence="6 7">
    <name type="scientific">Xenopus laevis</name>
    <name type="common">African clawed frog</name>
    <dbReference type="NCBI Taxonomy" id="8355"/>
    <lineage>
        <taxon>Eukaryota</taxon>
        <taxon>Metazoa</taxon>
        <taxon>Chordata</taxon>
        <taxon>Craniata</taxon>
        <taxon>Vertebrata</taxon>
        <taxon>Euteleostomi</taxon>
        <taxon>Amphibia</taxon>
        <taxon>Batrachia</taxon>
        <taxon>Anura</taxon>
        <taxon>Pipoidea</taxon>
        <taxon>Pipidae</taxon>
        <taxon>Xenopodinae</taxon>
        <taxon>Xenopus</taxon>
        <taxon>Xenopus</taxon>
    </lineage>
</organism>
<sequence>MQLSRNRKLLPTAHAPLHLNHPEEKKMAAVNSVALNLHRGVIQELGAFSKGDKSCHNLRMAVVIRLQGLPVTAGSNDIRHFFSGLHIPDGGVHITGGKYAEAFIIFATDEDARRAMRCSGGFIKKSQIELFLSSKAEMQHTLEMNRKGNKDLGPSPNISKLLNVINKGIYQKNVASKSNVEAGSDGSGAKHKEKNVPRPKYQGKKETRPIKDNSYGYVFLCGLPYSTSELDVKDFFHGFHVVDVHFSVRSNGARDGNAYVKFASVQDAKASLSRDYEYIGHRRIAVKLSTEHKWIEAGGPTDEMQESAHKTRERSSRFSSKNHSSSRSPKTHRTRSRSPHNQQFYLHLLNMSYSVERRDIKLFFGDPDIPDSQIKFLLDRNGDRTREGFMLVKNEKFYQKCLGLHKGLLNGCEVWVYPIARKDMLELIESTERQQLERNTKEDPFQKRKSRDRSNLKRCMHLRNFPFNVNKSEVQKFFAGFQVDERDIFLLYDSIGVGLGEALVIFPSEHQAILAEGLNQQIFLGTEVLLRRISEEQMKKLGAFPEDHNKREPKQSTNYRDEYQETGEMRFGVYDYGHGSYDQSRPYRADDFGHGSGSVRHSTERLRSPYDMNQDEHYGRFPMGNQNVGPVNRSRSGGASIRLKNVPYTATIENILDFFYGYNMVPDSVEMDYISKGTAIVHMENYDVAVAAVNELNERPIGPRKVHMSLIRS</sequence>
<protein>
    <submittedName>
        <fullName evidence="7">RNA binding motif protein 12B gene 3 S homeolog isoform X1</fullName>
    </submittedName>
</protein>
<evidence type="ECO:0000313" key="7">
    <source>
        <dbReference type="RefSeq" id="XP_018124120.1"/>
    </source>
</evidence>
<feature type="region of interest" description="Disordered" evidence="4">
    <location>
        <begin position="297"/>
        <end position="341"/>
    </location>
</feature>
<keyword evidence="1" id="KW-0677">Repeat</keyword>
<dbReference type="InterPro" id="IPR050666">
    <property type="entry name" value="ESRP"/>
</dbReference>
<evidence type="ECO:0000256" key="4">
    <source>
        <dbReference type="SAM" id="MobiDB-lite"/>
    </source>
</evidence>
<evidence type="ECO:0000313" key="8">
    <source>
        <dbReference type="Xenbase" id="XB-GENE-22063333"/>
    </source>
</evidence>
<feature type="region of interest" description="Disordered" evidence="4">
    <location>
        <begin position="179"/>
        <end position="208"/>
    </location>
</feature>
<dbReference type="InterPro" id="IPR035979">
    <property type="entry name" value="RBD_domain_sf"/>
</dbReference>
<dbReference type="GO" id="GO:0005654">
    <property type="term" value="C:nucleoplasm"/>
    <property type="evidence" value="ECO:0000318"/>
    <property type="project" value="GO_Central"/>
</dbReference>
<dbReference type="Xenbase" id="XB-GENE-22063333">
    <property type="gene designation" value="rbm12b.3.S"/>
</dbReference>
<dbReference type="AlphaFoldDB" id="A0A1L8FTJ6"/>
<dbReference type="Bgee" id="398766">
    <property type="expression patterns" value="Expressed in gastrula and 18 other cell types or tissues"/>
</dbReference>
<keyword evidence="2 3" id="KW-0694">RNA-binding</keyword>
<dbReference type="CTD" id="398766"/>
<dbReference type="InterPro" id="IPR000504">
    <property type="entry name" value="RRM_dom"/>
</dbReference>
<keyword evidence="6" id="KW-1185">Reference proteome</keyword>
<dbReference type="GO" id="GO:1990904">
    <property type="term" value="C:ribonucleoprotein complex"/>
    <property type="evidence" value="ECO:0000318"/>
    <property type="project" value="GO_Central"/>
</dbReference>
<dbReference type="PROSITE" id="PS50102">
    <property type="entry name" value="RRM"/>
    <property type="match status" value="2"/>
</dbReference>
<dbReference type="SUPFAM" id="SSF54928">
    <property type="entry name" value="RNA-binding domain, RBD"/>
    <property type="match status" value="4"/>
</dbReference>
<name>A0A1L8FTJ6_XENLA</name>
<dbReference type="PaxDb" id="8355-A0A1L8FTJ6"/>
<dbReference type="Gene3D" id="3.30.70.330">
    <property type="match status" value="5"/>
</dbReference>
<dbReference type="Proteomes" id="UP000186698">
    <property type="component" value="Chromosome 6S"/>
</dbReference>
<dbReference type="OrthoDB" id="2588702at2759"/>
<evidence type="ECO:0000256" key="1">
    <source>
        <dbReference type="ARBA" id="ARBA00022737"/>
    </source>
</evidence>
<dbReference type="RefSeq" id="XP_018124120.1">
    <property type="nucleotide sequence ID" value="XM_018268631.2"/>
</dbReference>
<feature type="compositionally biased region" description="Basic and acidic residues" evidence="4">
    <location>
        <begin position="306"/>
        <end position="316"/>
    </location>
</feature>
<feature type="domain" description="RRM" evidence="5">
    <location>
        <begin position="216"/>
        <end position="291"/>
    </location>
</feature>
<dbReference type="GeneID" id="398766"/>
<evidence type="ECO:0000313" key="6">
    <source>
        <dbReference type="Proteomes" id="UP000186698"/>
    </source>
</evidence>
<feature type="compositionally biased region" description="Low complexity" evidence="4">
    <location>
        <begin position="317"/>
        <end position="328"/>
    </location>
</feature>
<reference evidence="7" key="1">
    <citation type="submission" date="2025-08" db="UniProtKB">
        <authorList>
            <consortium name="RefSeq"/>
        </authorList>
    </citation>
    <scope>IDENTIFICATION</scope>
    <source>
        <strain evidence="7">J_2021</strain>
        <tissue evidence="7">Erythrocytes</tissue>
    </source>
</reference>
<feature type="compositionally biased region" description="Basic residues" evidence="4">
    <location>
        <begin position="329"/>
        <end position="338"/>
    </location>
</feature>
<dbReference type="AGR" id="Xenbase:XB-GENE-22063333"/>
<dbReference type="OMA" id="FRHPPDR"/>
<gene>
    <name evidence="7 8" type="primary">rbm12b.3.S</name>
    <name evidence="7" type="synonym">rbm12b</name>
</gene>
<dbReference type="GO" id="GO:0003723">
    <property type="term" value="F:RNA binding"/>
    <property type="evidence" value="ECO:0000318"/>
    <property type="project" value="GO_Central"/>
</dbReference>
<evidence type="ECO:0000256" key="3">
    <source>
        <dbReference type="PROSITE-ProRule" id="PRU00176"/>
    </source>
</evidence>
<evidence type="ECO:0000256" key="2">
    <source>
        <dbReference type="ARBA" id="ARBA00022884"/>
    </source>
</evidence>
<evidence type="ECO:0000259" key="5">
    <source>
        <dbReference type="PROSITE" id="PS50102"/>
    </source>
</evidence>
<dbReference type="InterPro" id="IPR012677">
    <property type="entry name" value="Nucleotide-bd_a/b_plait_sf"/>
</dbReference>
<accession>A0A1L8FTJ6</accession>
<dbReference type="GO" id="GO:0043484">
    <property type="term" value="P:regulation of RNA splicing"/>
    <property type="evidence" value="ECO:0000318"/>
    <property type="project" value="GO_Central"/>
</dbReference>